<evidence type="ECO:0000313" key="2">
    <source>
        <dbReference type="EMBL" id="KND92793.1"/>
    </source>
</evidence>
<dbReference type="STRING" id="1163406.A0A0L0NFG2"/>
<protein>
    <submittedName>
        <fullName evidence="2">Uncharacterized protein</fullName>
    </submittedName>
</protein>
<organism evidence="2 3">
    <name type="scientific">Tolypocladium ophioglossoides (strain CBS 100239)</name>
    <name type="common">Snaketongue truffleclub</name>
    <name type="synonym">Elaphocordyceps ophioglossoides</name>
    <dbReference type="NCBI Taxonomy" id="1163406"/>
    <lineage>
        <taxon>Eukaryota</taxon>
        <taxon>Fungi</taxon>
        <taxon>Dikarya</taxon>
        <taxon>Ascomycota</taxon>
        <taxon>Pezizomycotina</taxon>
        <taxon>Sordariomycetes</taxon>
        <taxon>Hypocreomycetidae</taxon>
        <taxon>Hypocreales</taxon>
        <taxon>Ophiocordycipitaceae</taxon>
        <taxon>Tolypocladium</taxon>
    </lineage>
</organism>
<name>A0A0L0NFG2_TOLOC</name>
<proteinExistence type="predicted"/>
<feature type="region of interest" description="Disordered" evidence="1">
    <location>
        <begin position="1"/>
        <end position="81"/>
    </location>
</feature>
<feature type="compositionally biased region" description="Low complexity" evidence="1">
    <location>
        <begin position="12"/>
        <end position="22"/>
    </location>
</feature>
<evidence type="ECO:0000256" key="1">
    <source>
        <dbReference type="SAM" id="MobiDB-lite"/>
    </source>
</evidence>
<dbReference type="AlphaFoldDB" id="A0A0L0NFG2"/>
<comment type="caution">
    <text evidence="2">The sequence shown here is derived from an EMBL/GenBank/DDBJ whole genome shotgun (WGS) entry which is preliminary data.</text>
</comment>
<keyword evidence="3" id="KW-1185">Reference proteome</keyword>
<dbReference type="Proteomes" id="UP000036947">
    <property type="component" value="Unassembled WGS sequence"/>
</dbReference>
<accession>A0A0L0NFG2</accession>
<evidence type="ECO:0000313" key="3">
    <source>
        <dbReference type="Proteomes" id="UP000036947"/>
    </source>
</evidence>
<dbReference type="OrthoDB" id="37659at2759"/>
<sequence>MGDRKTEPQDSGILAGKAAEAASGGGPHGSASASNPPTDPAPAYEESAPTTGLVPTVSDPFNFPSNDELPPYEAPASSSSAAAAENQRPIAIPQVVPDPASAFISAYPPVLLSHGVTEGTWRSFLEAMSGFLTAKVSDRAVSHAGDIAKQLGEGPKSFGKGVVSHAKHVGKDIADNAKRGNIVGAAFGVIGGLISIPVATGLGAAGAALQLPGSAVGAIAKKPQTPFERATAYAMVANKKWLHARGLQAQLVDTGGLAKFMSIPDNTLLGLARGAKRDDADGQLKALEVHIAALRVRQDATLVLAPNSLWLVLVPVDSQTSYSQMS</sequence>
<dbReference type="EMBL" id="LFRF01000005">
    <property type="protein sequence ID" value="KND92793.1"/>
    <property type="molecule type" value="Genomic_DNA"/>
</dbReference>
<reference evidence="2 3" key="1">
    <citation type="journal article" date="2015" name="BMC Genomics">
        <title>The genome of the truffle-parasite Tolypocladium ophioglossoides and the evolution of antifungal peptaibiotics.</title>
        <authorList>
            <person name="Quandt C.A."/>
            <person name="Bushley K.E."/>
            <person name="Spatafora J.W."/>
        </authorList>
    </citation>
    <scope>NUCLEOTIDE SEQUENCE [LARGE SCALE GENOMIC DNA]</scope>
    <source>
        <strain evidence="2 3">CBS 100239</strain>
    </source>
</reference>
<gene>
    <name evidence="2" type="ORF">TOPH_02800</name>
</gene>